<dbReference type="Proteomes" id="UP000187412">
    <property type="component" value="Unassembled WGS sequence"/>
</dbReference>
<comment type="caution">
    <text evidence="1">The sequence shown here is derived from an EMBL/GenBank/DDBJ whole genome shotgun (WGS) entry which is preliminary data.</text>
</comment>
<dbReference type="RefSeq" id="WP_076114580.1">
    <property type="nucleotide sequence ID" value="NZ_MPTB01000096.1"/>
</dbReference>
<reference evidence="1 2" key="1">
    <citation type="submission" date="2016-10" db="EMBL/GenBank/DDBJ databases">
        <title>Paenibacillus species isolates.</title>
        <authorList>
            <person name="Beno S.M."/>
        </authorList>
    </citation>
    <scope>NUCLEOTIDE SEQUENCE [LARGE SCALE GENOMIC DNA]</scope>
    <source>
        <strain evidence="1 2">FSL H7-0744</strain>
    </source>
</reference>
<keyword evidence="2" id="KW-1185">Reference proteome</keyword>
<accession>A0ABX3GV17</accession>
<dbReference type="SUPFAM" id="SSF55486">
    <property type="entry name" value="Metalloproteases ('zincins'), catalytic domain"/>
    <property type="match status" value="1"/>
</dbReference>
<organism evidence="1 2">
    <name type="scientific">Paenibacillus borealis</name>
    <dbReference type="NCBI Taxonomy" id="160799"/>
    <lineage>
        <taxon>Bacteria</taxon>
        <taxon>Bacillati</taxon>
        <taxon>Bacillota</taxon>
        <taxon>Bacilli</taxon>
        <taxon>Bacillales</taxon>
        <taxon>Paenibacillaceae</taxon>
        <taxon>Paenibacillus</taxon>
    </lineage>
</organism>
<evidence type="ECO:0000313" key="1">
    <source>
        <dbReference type="EMBL" id="OMD35366.1"/>
    </source>
</evidence>
<dbReference type="EMBL" id="MPTB01000096">
    <property type="protein sequence ID" value="OMD35366.1"/>
    <property type="molecule type" value="Genomic_DNA"/>
</dbReference>
<evidence type="ECO:0000313" key="2">
    <source>
        <dbReference type="Proteomes" id="UP000187412"/>
    </source>
</evidence>
<sequence length="315" mass="35227">MQDYQKPFIGVYEHFRRIESSGFIAAIPIIEDPIEGVNTRVLKIKTDGAEIVHDDGLNTDVFPPQEAFRRVLEVFSQRNLPSHGAIPIYGLDPSMYNNFLQFKCSPQGIPTGELIRDNSGDIEDPLTWHKAVDKYARDKGFVGGIPVVFNGDTVFVYLLSSAEAEVDVFYAHEINHYTNMTFNIPDAQRDLLLEAHELILSKIDCNTHPEIPAGVKSAFGFSELVYRDIGDNVPCDVRPGFILLGCYYNSRIWLNFAELASSESLAKTVIHEIMHSCGYDHPERPDPDDLSHPYYSSIPVLAELCIDGGFSAGLL</sequence>
<protein>
    <submittedName>
        <fullName evidence="1">Uncharacterized protein</fullName>
    </submittedName>
</protein>
<gene>
    <name evidence="1" type="ORF">BSK56_33020</name>
</gene>
<name>A0ABX3GV17_PAEBO</name>
<proteinExistence type="predicted"/>